<keyword evidence="3" id="KW-1185">Reference proteome</keyword>
<feature type="compositionally biased region" description="Basic and acidic residues" evidence="1">
    <location>
        <begin position="189"/>
        <end position="198"/>
    </location>
</feature>
<evidence type="ECO:0000256" key="1">
    <source>
        <dbReference type="SAM" id="MobiDB-lite"/>
    </source>
</evidence>
<feature type="region of interest" description="Disordered" evidence="1">
    <location>
        <begin position="531"/>
        <end position="580"/>
    </location>
</feature>
<feature type="compositionally biased region" description="Polar residues" evidence="1">
    <location>
        <begin position="370"/>
        <end position="416"/>
    </location>
</feature>
<feature type="compositionally biased region" description="Polar residues" evidence="1">
    <location>
        <begin position="258"/>
        <end position="268"/>
    </location>
</feature>
<feature type="compositionally biased region" description="Polar residues" evidence="1">
    <location>
        <begin position="489"/>
        <end position="498"/>
    </location>
</feature>
<feature type="compositionally biased region" description="Basic and acidic residues" evidence="1">
    <location>
        <begin position="534"/>
        <end position="550"/>
    </location>
</feature>
<feature type="compositionally biased region" description="Basic and acidic residues" evidence="1">
    <location>
        <begin position="120"/>
        <end position="150"/>
    </location>
</feature>
<feature type="compositionally biased region" description="Low complexity" evidence="1">
    <location>
        <begin position="321"/>
        <end position="366"/>
    </location>
</feature>
<feature type="region of interest" description="Disordered" evidence="1">
    <location>
        <begin position="321"/>
        <end position="513"/>
    </location>
</feature>
<feature type="compositionally biased region" description="Polar residues" evidence="1">
    <location>
        <begin position="435"/>
        <end position="451"/>
    </location>
</feature>
<feature type="chain" id="PRO_5045315444" evidence="2">
    <location>
        <begin position="20"/>
        <end position="654"/>
    </location>
</feature>
<evidence type="ECO:0000313" key="4">
    <source>
        <dbReference type="RefSeq" id="XP_014664075.1"/>
    </source>
</evidence>
<gene>
    <name evidence="4" type="primary">LOC106806595</name>
</gene>
<organism evidence="3 4">
    <name type="scientific">Priapulus caudatus</name>
    <name type="common">Priapulid worm</name>
    <dbReference type="NCBI Taxonomy" id="37621"/>
    <lineage>
        <taxon>Eukaryota</taxon>
        <taxon>Metazoa</taxon>
        <taxon>Ecdysozoa</taxon>
        <taxon>Scalidophora</taxon>
        <taxon>Priapulida</taxon>
        <taxon>Priapulimorpha</taxon>
        <taxon>Priapulimorphida</taxon>
        <taxon>Priapulidae</taxon>
        <taxon>Priapulus</taxon>
    </lineage>
</organism>
<feature type="compositionally biased region" description="Polar residues" evidence="1">
    <location>
        <begin position="201"/>
        <end position="213"/>
    </location>
</feature>
<feature type="compositionally biased region" description="Low complexity" evidence="1">
    <location>
        <begin position="417"/>
        <end position="432"/>
    </location>
</feature>
<feature type="signal peptide" evidence="2">
    <location>
        <begin position="1"/>
        <end position="19"/>
    </location>
</feature>
<dbReference type="RefSeq" id="XP_014664075.1">
    <property type="nucleotide sequence ID" value="XM_014808589.1"/>
</dbReference>
<reference evidence="4" key="1">
    <citation type="submission" date="2025-08" db="UniProtKB">
        <authorList>
            <consortium name="RefSeq"/>
        </authorList>
    </citation>
    <scope>IDENTIFICATION</scope>
</reference>
<name>A0ABM1DVV4_PRICU</name>
<feature type="compositionally biased region" description="Basic and acidic residues" evidence="1">
    <location>
        <begin position="560"/>
        <end position="572"/>
    </location>
</feature>
<accession>A0ABM1DVV4</accession>
<dbReference type="Proteomes" id="UP000695022">
    <property type="component" value="Unplaced"/>
</dbReference>
<evidence type="ECO:0000313" key="3">
    <source>
        <dbReference type="Proteomes" id="UP000695022"/>
    </source>
</evidence>
<sequence>MKSYIIAIVVSVSLCIVEATNERPSYDYDRRSRQRANFARRHPQRFNDHQPSRSPYEYGRERHGREYPSPYGYNKERHGRQYPSAYGYNKERQGRQHPSPYGYGRERQGRQHPSPYGYGRESHVRQHPSKYDNRAEYDDNRHVSPPDNHHRPLRARQQRNNGYPARSPYYPAGTERPLSDSAHYSGRRPYADYADRARQLPPQNINYYGSGSQSDERRQQSVDQYYPPYRPRYANDENQTPSKQESHQPAVSRYASRSPYSTSSNQYTVAHDSYRPPVQPAHAQRVAYAPAPSQRDDAQPTISYNEHAYAKQYDASQQASQYGYNPNANYQQPPPGSSSYPPTTQHGYNPNANYQQPPPGSSSYPPITQYGHNANANYQQPPASSNSYPPTAQYTNANYQQPPASSNSYPSTAQYTNANYQQPPPSSSSYAPNTPIEQNSYDTNTNHQQSVGHDGSDRVHSGYQQQSPTTPQRSPQPASYYAPEYPPHSVSQPVNYASYSPPDAPQQGTISPQPVQYVAGQPHAHAQYNADNARGGRIDGGHLEDGDYRQGAHSGGTLHGDADHGGHAEEGGHGTYRKGAHEKGYDKVDVYINKRDGVRYGYRYGTEFFIPAPFPYVARPGEPDPVGVGLAGIVRADQVYQEGVAAAQANTLAY</sequence>
<protein>
    <submittedName>
        <fullName evidence="4">DNA-directed RNA polymerase II subunit RPB1-like</fullName>
    </submittedName>
</protein>
<evidence type="ECO:0000256" key="2">
    <source>
        <dbReference type="SAM" id="SignalP"/>
    </source>
</evidence>
<proteinExistence type="predicted"/>
<feature type="compositionally biased region" description="Low complexity" evidence="1">
    <location>
        <begin position="464"/>
        <end position="477"/>
    </location>
</feature>
<feature type="compositionally biased region" description="Polar residues" evidence="1">
    <location>
        <begin position="236"/>
        <end position="249"/>
    </location>
</feature>
<dbReference type="GeneID" id="106806595"/>
<feature type="region of interest" description="Disordered" evidence="1">
    <location>
        <begin position="37"/>
        <end position="299"/>
    </location>
</feature>
<keyword evidence="2" id="KW-0732">Signal</keyword>